<feature type="region of interest" description="Disordered" evidence="2">
    <location>
        <begin position="446"/>
        <end position="469"/>
    </location>
</feature>
<dbReference type="InterPro" id="IPR024067">
    <property type="entry name" value="Me-malonyl-CoA_mutase_sm_su_N"/>
</dbReference>
<organism evidence="4 5">
    <name type="scientific">Phycicoccus flavus</name>
    <dbReference type="NCBI Taxonomy" id="2502783"/>
    <lineage>
        <taxon>Bacteria</taxon>
        <taxon>Bacillati</taxon>
        <taxon>Actinomycetota</taxon>
        <taxon>Actinomycetes</taxon>
        <taxon>Micrococcales</taxon>
        <taxon>Intrasporangiaceae</taxon>
        <taxon>Phycicoccus</taxon>
    </lineage>
</organism>
<feature type="compositionally biased region" description="Low complexity" evidence="2">
    <location>
        <begin position="595"/>
        <end position="611"/>
    </location>
</feature>
<evidence type="ECO:0000313" key="4">
    <source>
        <dbReference type="EMBL" id="NHA67392.1"/>
    </source>
</evidence>
<dbReference type="EMBL" id="SAYU02000010">
    <property type="protein sequence ID" value="NHA67392.1"/>
    <property type="molecule type" value="Genomic_DNA"/>
</dbReference>
<dbReference type="GO" id="GO:0005737">
    <property type="term" value="C:cytoplasm"/>
    <property type="evidence" value="ECO:0007669"/>
    <property type="project" value="TreeGrafter"/>
</dbReference>
<dbReference type="GO" id="GO:0004494">
    <property type="term" value="F:methylmalonyl-CoA mutase activity"/>
    <property type="evidence" value="ECO:0007669"/>
    <property type="project" value="UniProtKB-EC"/>
</dbReference>
<proteinExistence type="predicted"/>
<dbReference type="AlphaFoldDB" id="A0A8T6R0Y7"/>
<dbReference type="InterPro" id="IPR016176">
    <property type="entry name" value="Cbl-dep_enz_cat"/>
</dbReference>
<evidence type="ECO:0000256" key="1">
    <source>
        <dbReference type="ARBA" id="ARBA00011870"/>
    </source>
</evidence>
<dbReference type="Proteomes" id="UP000287866">
    <property type="component" value="Unassembled WGS sequence"/>
</dbReference>
<comment type="caution">
    <text evidence="4">The sequence shown here is derived from an EMBL/GenBank/DDBJ whole genome shotgun (WGS) entry which is preliminary data.</text>
</comment>
<evidence type="ECO:0000259" key="3">
    <source>
        <dbReference type="Pfam" id="PF01642"/>
    </source>
</evidence>
<dbReference type="PANTHER" id="PTHR48101">
    <property type="entry name" value="METHYLMALONYL-COA MUTASE, MITOCHONDRIAL-RELATED"/>
    <property type="match status" value="1"/>
</dbReference>
<sequence length="627" mass="65626">MTRSPDGGLLALADGFEPRTRADWQRLVAEVLDRRRTDDGHTAPEDAERALVTALDGGLTTDGLYLRTDRALGRPGAMPFVRGRVVRDGAAPWDVRALHDDPDAARSRAHVLDDLEHGVTSVWVHVGEDGVAAADLPEVLADVRLDLAPVHVSSVTDQPGAARALLDHVGDAPSAGGGLGLDPLGAALRTGAAPDLDPLADLARALDGRTGWSALTVDARVLHDAGAAEVDALAAGVATAAVYVRHLADAGLDLARAFTLVDLRLPATADQFLTAAVLRAARRLWARVGEVAGVPEEVRGLRTHAVTSLRMATREDPFVNVLRSTLAVMGASVGGADAVTVLPHDTVAGLPERFSRRLARNTQILLAAESNVGRVTDPGGGSWYLETLTDDVARRAWARVQEVERAGGALAAAGDGVFHRWAEDARSDRDRLLATRARPLTGVSMFPNLQDTAAPRRPRREPRTGDGALVPHRDAAAYEALRDRARALDHPVVTVRTLGEQRDSGPRQGFVLNLLAAGGIAATEDPTPVAVLASSGRQYAEHGRAAVQELRAAGARHVLVAGRATELGEAADAVDGEVHDGMDVVALLGGLLDRLGAPADGPEPAAPDPAETAVPGGTDGAGEEDPR</sequence>
<dbReference type="PANTHER" id="PTHR48101:SF4">
    <property type="entry name" value="METHYLMALONYL-COA MUTASE, MITOCHONDRIAL"/>
    <property type="match status" value="1"/>
</dbReference>
<protein>
    <submittedName>
        <fullName evidence="4">Methylmalonyl-CoA mutase small subunit</fullName>
    </submittedName>
</protein>
<dbReference type="GO" id="GO:0031419">
    <property type="term" value="F:cobalamin binding"/>
    <property type="evidence" value="ECO:0007669"/>
    <property type="project" value="UniProtKB-KW"/>
</dbReference>
<feature type="domain" description="Methylmalonyl-CoA mutase alpha/beta chain catalytic" evidence="3">
    <location>
        <begin position="211"/>
        <end position="450"/>
    </location>
</feature>
<evidence type="ECO:0000256" key="2">
    <source>
        <dbReference type="SAM" id="MobiDB-lite"/>
    </source>
</evidence>
<dbReference type="RefSeq" id="WP_165566275.1">
    <property type="nucleotide sequence ID" value="NZ_SAYU02000010.1"/>
</dbReference>
<dbReference type="Gene3D" id="3.40.50.280">
    <property type="entry name" value="Cobalamin-binding domain"/>
    <property type="match status" value="1"/>
</dbReference>
<dbReference type="Pfam" id="PF01642">
    <property type="entry name" value="MM_CoA_mutase"/>
    <property type="match status" value="1"/>
</dbReference>
<reference evidence="4" key="1">
    <citation type="submission" date="2020-03" db="EMBL/GenBank/DDBJ databases">
        <title>Phycicoccus flavus sp. nov., a novel endophytic actinobacterium isolated from branch of Kandelia candel.</title>
        <authorList>
            <person name="Tuo L."/>
        </authorList>
    </citation>
    <scope>NUCLEOTIDE SEQUENCE</scope>
    <source>
        <strain evidence="4">CMS6Z-2</strain>
    </source>
</reference>
<comment type="subunit">
    <text evidence="1">Heterodimer of an alpha and a beta chain.</text>
</comment>
<dbReference type="GO" id="GO:0019678">
    <property type="term" value="P:propionate metabolic process, methylmalonyl pathway"/>
    <property type="evidence" value="ECO:0007669"/>
    <property type="project" value="TreeGrafter"/>
</dbReference>
<keyword evidence="5" id="KW-1185">Reference proteome</keyword>
<evidence type="ECO:0000313" key="5">
    <source>
        <dbReference type="Proteomes" id="UP000287866"/>
    </source>
</evidence>
<dbReference type="Gene3D" id="1.10.196.20">
    <property type="match status" value="1"/>
</dbReference>
<name>A0A8T6R0Y7_9MICO</name>
<dbReference type="SUPFAM" id="SSF51703">
    <property type="entry name" value="Cobalamin (vitamin B12)-dependent enzymes"/>
    <property type="match status" value="1"/>
</dbReference>
<dbReference type="Gene3D" id="3.20.20.240">
    <property type="entry name" value="Methylmalonyl-CoA mutase"/>
    <property type="match status" value="1"/>
</dbReference>
<feature type="region of interest" description="Disordered" evidence="2">
    <location>
        <begin position="595"/>
        <end position="627"/>
    </location>
</feature>
<dbReference type="InterPro" id="IPR006099">
    <property type="entry name" value="MeMalonylCoA_mutase_a/b_cat"/>
</dbReference>
<accession>A0A8T6R0Y7</accession>
<gene>
    <name evidence="4" type="ORF">EPD83_004870</name>
</gene>